<feature type="signal peptide" evidence="1">
    <location>
        <begin position="1"/>
        <end position="29"/>
    </location>
</feature>
<dbReference type="Gene3D" id="2.120.10.10">
    <property type="match status" value="1"/>
</dbReference>
<dbReference type="InterPro" id="IPR036278">
    <property type="entry name" value="Sialidase_sf"/>
</dbReference>
<sequence length="779" mass="82762">MSMLVRTLLVPLCLLALLAGILPSATPSAAQSGARLLVETVLPNSSNLKLPQVATYGDQVHVIGIAESSGASEGKARVWSKTETALAFPTPYTLGNTSRTTLNAEYINSAIATSPVGDVLTLWIDQAAKVIRFRKRDVAGNWGPVTEVTRNVAFPVRPAMTVVNGGSQSGRIIAVWRDDFTGSDASIYYTFSDTGGASWAPVTRAFGVEAYRAVVQLASGTNGEVALTFTRDTPRPLHVMVSIWQGNGFSVPVDVNLGDPAPYADSSVAIHNGTIYVGYRHADSGIFYAEKNINNLFDNQPWSTARLTGEKGDGQVSVSTDLYGNLHISFIRTPGSRSQNRLNYAVRLANGTFLGPIESASSGPLFNAWGVSSASNGFYMHVAHEFFNGDTPFLRYALFQAPGSPFGSDPLIEGGAARVGGDGRTSVKVTFPGLGTNPQNISVRWRWEAPPTDTENDSGGWVLLSENATASTELTVPIPAAFLNVNDCTPRTLYTQLRRNGTASVIDTTERKASVIIDTSVVATAGVANPLLYDSSSWYAGNYRVYDLDPGSTPVSQILLSVTDGGDCSQISRVRVASNVAALAATSDLDVEGTLNAIIPLPGVTFSPPSPDGNYPVVIRIYDQVGNSQTVTRTIRLDRTPPQMSLSGSEIITATDSPLGDILQDLTFDLSTATITEANGIQGVLIAVSPSAVSNPATASTLQWIEAPVDFNGGQFTVSSWSMANAPGVTMAMTSVTEQTFYLYIRLIDRAGNIGDAVVETTATSTLTPVRTYVPLVTR</sequence>
<evidence type="ECO:0000313" key="3">
    <source>
        <dbReference type="Proteomes" id="UP000002008"/>
    </source>
</evidence>
<dbReference type="EMBL" id="CP000909">
    <property type="protein sequence ID" value="ABY33880.1"/>
    <property type="molecule type" value="Genomic_DNA"/>
</dbReference>
<name>A9WFE2_CHLAA</name>
<gene>
    <name evidence="2" type="ordered locus">Caur_0640</name>
</gene>
<dbReference type="KEGG" id="cau:Caur_0640"/>
<dbReference type="eggNOG" id="ENOG502ZI4C">
    <property type="taxonomic scope" value="Bacteria"/>
</dbReference>
<dbReference type="EnsemblBacteria" id="ABY33880">
    <property type="protein sequence ID" value="ABY33880"/>
    <property type="gene ID" value="Caur_0640"/>
</dbReference>
<dbReference type="HOGENOM" id="CLU_357055_0_0_0"/>
<organism evidence="2 3">
    <name type="scientific">Chloroflexus aurantiacus (strain ATCC 29366 / DSM 635 / J-10-fl)</name>
    <dbReference type="NCBI Taxonomy" id="324602"/>
    <lineage>
        <taxon>Bacteria</taxon>
        <taxon>Bacillati</taxon>
        <taxon>Chloroflexota</taxon>
        <taxon>Chloroflexia</taxon>
        <taxon>Chloroflexales</taxon>
        <taxon>Chloroflexineae</taxon>
        <taxon>Chloroflexaceae</taxon>
        <taxon>Chloroflexus</taxon>
    </lineage>
</organism>
<proteinExistence type="predicted"/>
<dbReference type="STRING" id="324602.Caur_0640"/>
<feature type="chain" id="PRO_5002745801" description="Exo-alpha-sialidase" evidence="1">
    <location>
        <begin position="30"/>
        <end position="779"/>
    </location>
</feature>
<accession>A9WFE2</accession>
<reference evidence="3" key="1">
    <citation type="journal article" date="2011" name="BMC Genomics">
        <title>Complete genome sequence of the filamentous anoxygenic phototrophic bacterium Chloroflexus aurantiacus.</title>
        <authorList>
            <person name="Tang K.H."/>
            <person name="Barry K."/>
            <person name="Chertkov O."/>
            <person name="Dalin E."/>
            <person name="Han C.S."/>
            <person name="Hauser L.J."/>
            <person name="Honchak B.M."/>
            <person name="Karbach L.E."/>
            <person name="Land M.L."/>
            <person name="Lapidus A."/>
            <person name="Larimer F.W."/>
            <person name="Mikhailova N."/>
            <person name="Pitluck S."/>
            <person name="Pierson B.K."/>
            <person name="Blankenship R.E."/>
        </authorList>
    </citation>
    <scope>NUCLEOTIDE SEQUENCE [LARGE SCALE GENOMIC DNA]</scope>
    <source>
        <strain evidence="3">ATCC 29366 / DSM 635 / J-10-fl</strain>
    </source>
</reference>
<dbReference type="PATRIC" id="fig|324602.8.peg.734"/>
<dbReference type="RefSeq" id="WP_012256536.1">
    <property type="nucleotide sequence ID" value="NC_010175.1"/>
</dbReference>
<dbReference type="AlphaFoldDB" id="A9WFE2"/>
<evidence type="ECO:0000256" key="1">
    <source>
        <dbReference type="SAM" id="SignalP"/>
    </source>
</evidence>
<evidence type="ECO:0000313" key="2">
    <source>
        <dbReference type="EMBL" id="ABY33880.1"/>
    </source>
</evidence>
<dbReference type="Proteomes" id="UP000002008">
    <property type="component" value="Chromosome"/>
</dbReference>
<protein>
    <recommendedName>
        <fullName evidence="4">Exo-alpha-sialidase</fullName>
    </recommendedName>
</protein>
<evidence type="ECO:0008006" key="4">
    <source>
        <dbReference type="Google" id="ProtNLM"/>
    </source>
</evidence>
<keyword evidence="3" id="KW-1185">Reference proteome</keyword>
<keyword evidence="1" id="KW-0732">Signal</keyword>
<dbReference type="InParanoid" id="A9WFE2"/>
<dbReference type="SUPFAM" id="SSF50939">
    <property type="entry name" value="Sialidases"/>
    <property type="match status" value="1"/>
</dbReference>